<sequence>MTHKNADGDQEDQTSVPPTLDSFDPLRDAETLLDNGTPRNEEAKDRDADLLGEPGSTAPGSN</sequence>
<protein>
    <recommendedName>
        <fullName evidence="4">Multidrug transporter</fullName>
    </recommendedName>
</protein>
<organism evidence="2 3">
    <name type="scientific">Paeniglutamicibacter sulfureus</name>
    <dbReference type="NCBI Taxonomy" id="43666"/>
    <lineage>
        <taxon>Bacteria</taxon>
        <taxon>Bacillati</taxon>
        <taxon>Actinomycetota</taxon>
        <taxon>Actinomycetes</taxon>
        <taxon>Micrococcales</taxon>
        <taxon>Micrococcaceae</taxon>
        <taxon>Paeniglutamicibacter</taxon>
    </lineage>
</organism>
<feature type="compositionally biased region" description="Basic and acidic residues" evidence="1">
    <location>
        <begin position="39"/>
        <end position="49"/>
    </location>
</feature>
<comment type="caution">
    <text evidence="2">The sequence shown here is derived from an EMBL/GenBank/DDBJ whole genome shotgun (WGS) entry which is preliminary data.</text>
</comment>
<evidence type="ECO:0000313" key="3">
    <source>
        <dbReference type="Proteomes" id="UP001183817"/>
    </source>
</evidence>
<name>A0ABU2BPV3_9MICC</name>
<evidence type="ECO:0008006" key="4">
    <source>
        <dbReference type="Google" id="ProtNLM"/>
    </source>
</evidence>
<gene>
    <name evidence="2" type="ORF">J2S64_004002</name>
</gene>
<dbReference type="Proteomes" id="UP001183817">
    <property type="component" value="Unassembled WGS sequence"/>
</dbReference>
<proteinExistence type="predicted"/>
<dbReference type="EMBL" id="JAVDYI010000001">
    <property type="protein sequence ID" value="MDR7360311.1"/>
    <property type="molecule type" value="Genomic_DNA"/>
</dbReference>
<dbReference type="RefSeq" id="WP_264269374.1">
    <property type="nucleotide sequence ID" value="NZ_BAAAWO010000001.1"/>
</dbReference>
<keyword evidence="3" id="KW-1185">Reference proteome</keyword>
<feature type="region of interest" description="Disordered" evidence="1">
    <location>
        <begin position="1"/>
        <end position="62"/>
    </location>
</feature>
<evidence type="ECO:0000256" key="1">
    <source>
        <dbReference type="SAM" id="MobiDB-lite"/>
    </source>
</evidence>
<accession>A0ABU2BPV3</accession>
<reference evidence="2 3" key="1">
    <citation type="submission" date="2023-07" db="EMBL/GenBank/DDBJ databases">
        <title>Sequencing the genomes of 1000 actinobacteria strains.</title>
        <authorList>
            <person name="Klenk H.-P."/>
        </authorList>
    </citation>
    <scope>NUCLEOTIDE SEQUENCE [LARGE SCALE GENOMIC DNA]</scope>
    <source>
        <strain evidence="2 3">DSM 20167</strain>
    </source>
</reference>
<evidence type="ECO:0000313" key="2">
    <source>
        <dbReference type="EMBL" id="MDR7360311.1"/>
    </source>
</evidence>